<dbReference type="GO" id="GO:0005886">
    <property type="term" value="C:plasma membrane"/>
    <property type="evidence" value="ECO:0007669"/>
    <property type="project" value="TreeGrafter"/>
</dbReference>
<feature type="transmembrane region" description="Helical" evidence="10">
    <location>
        <begin position="36"/>
        <end position="54"/>
    </location>
</feature>
<comment type="similarity">
    <text evidence="2">Belongs to the G-protein coupled receptor 4 family.</text>
</comment>
<dbReference type="PRINTS" id="PR00899">
    <property type="entry name" value="GPCRSTE3"/>
</dbReference>
<gene>
    <name evidence="11" type="primary">STE3</name>
</gene>
<evidence type="ECO:0000313" key="11">
    <source>
        <dbReference type="EMBL" id="AER30201.1"/>
    </source>
</evidence>
<feature type="transmembrane region" description="Helical" evidence="10">
    <location>
        <begin position="112"/>
        <end position="132"/>
    </location>
</feature>
<name>G8H2J5_9BASI</name>
<dbReference type="PANTHER" id="PTHR28097:SF1">
    <property type="entry name" value="PHEROMONE A FACTOR RECEPTOR"/>
    <property type="match status" value="1"/>
</dbReference>
<evidence type="ECO:0000256" key="2">
    <source>
        <dbReference type="ARBA" id="ARBA00011085"/>
    </source>
</evidence>
<dbReference type="PANTHER" id="PTHR28097">
    <property type="entry name" value="PHEROMONE A FACTOR RECEPTOR"/>
    <property type="match status" value="1"/>
</dbReference>
<organism evidence="11">
    <name type="scientific">Rhodotorula kratochvilovae</name>
    <dbReference type="NCBI Taxonomy" id="86836"/>
    <lineage>
        <taxon>Eukaryota</taxon>
        <taxon>Fungi</taxon>
        <taxon>Dikarya</taxon>
        <taxon>Basidiomycota</taxon>
        <taxon>Pucciniomycotina</taxon>
        <taxon>Microbotryomycetes</taxon>
        <taxon>Sporidiobolales</taxon>
        <taxon>Sporidiobolaceae</taxon>
        <taxon>Rhodotorula</taxon>
    </lineage>
</organism>
<keyword evidence="4 10" id="KW-0812">Transmembrane</keyword>
<keyword evidence="6" id="KW-0297">G-protein coupled receptor</keyword>
<evidence type="ECO:0000256" key="4">
    <source>
        <dbReference type="ARBA" id="ARBA00022692"/>
    </source>
</evidence>
<keyword evidence="7 10" id="KW-0472">Membrane</keyword>
<comment type="subcellular location">
    <subcellularLocation>
        <location evidence="1">Membrane</location>
        <topology evidence="1">Multi-pass membrane protein</topology>
    </subcellularLocation>
</comment>
<feature type="transmembrane region" description="Helical" evidence="10">
    <location>
        <begin position="203"/>
        <end position="227"/>
    </location>
</feature>
<reference evidence="11" key="1">
    <citation type="journal article" date="2011" name="BMC Evol. Biol.">
        <title>Evidence for maintenance of sex determinants but not of sexual stages in red yeasts, a group of early diverged basidiomycetes.</title>
        <authorList>
            <person name="Coelho M.A."/>
            <person name="Goncalves P."/>
            <person name="Sampaio J.P."/>
        </authorList>
    </citation>
    <scope>NUCLEOTIDE SEQUENCE</scope>
    <source>
        <strain evidence="11">CBS 4785</strain>
    </source>
</reference>
<evidence type="ECO:0000256" key="9">
    <source>
        <dbReference type="ARBA" id="ARBA00023224"/>
    </source>
</evidence>
<feature type="transmembrane region" description="Helical" evidence="10">
    <location>
        <begin position="161"/>
        <end position="182"/>
    </location>
</feature>
<dbReference type="EMBL" id="JN246585">
    <property type="protein sequence ID" value="AER30201.1"/>
    <property type="molecule type" value="Genomic_DNA"/>
</dbReference>
<accession>G8H2J5</accession>
<evidence type="ECO:0000256" key="7">
    <source>
        <dbReference type="ARBA" id="ARBA00023136"/>
    </source>
</evidence>
<sequence length="359" mass="39847">MGSQLAYAVLSGLLVTLNIVPLYWQFFQGNSGPIAMGVWVVLANFIDFINAAVWYNDAVDRAPLWCDIRVKLSIGQGVGRLAAVFCIARFLADIVSPRATAITRQDRRRRAIHDYLLSFGVPGVIMACHVLYQPNRYSLSRGVGCTATQVMTWPTLVLRVIWPPLFAMGGTLYSAYTVYRLIRHRRDFGRVVVGAHSALTTARFMRLGAVSIAYLCVGVPLSVWSAVVNIQASGRYYDYSWAYVHSAWKVHPVTYSSAQADDFSSWGNVVVGFIFFAAFGFGTEALNAYKRIGTALRLRSPSTESKLPDAKNWAHKLSNLRLGRPLAQDVDRAPAFHISREVGVKHGVKVVVEEEQNIV</sequence>
<dbReference type="CDD" id="cd14966">
    <property type="entry name" value="7tmD_STE3"/>
    <property type="match status" value="1"/>
</dbReference>
<evidence type="ECO:0000256" key="1">
    <source>
        <dbReference type="ARBA" id="ARBA00004141"/>
    </source>
</evidence>
<keyword evidence="9" id="KW-0807">Transducer</keyword>
<keyword evidence="8 11" id="KW-0675">Receptor</keyword>
<feature type="transmembrane region" description="Helical" evidence="10">
    <location>
        <begin position="6"/>
        <end position="24"/>
    </location>
</feature>
<dbReference type="InterPro" id="IPR001499">
    <property type="entry name" value="GPCR_STE3"/>
</dbReference>
<evidence type="ECO:0000256" key="3">
    <source>
        <dbReference type="ARBA" id="ARBA00022507"/>
    </source>
</evidence>
<evidence type="ECO:0000256" key="10">
    <source>
        <dbReference type="SAM" id="Phobius"/>
    </source>
</evidence>
<evidence type="ECO:0000256" key="6">
    <source>
        <dbReference type="ARBA" id="ARBA00023040"/>
    </source>
</evidence>
<dbReference type="AlphaFoldDB" id="G8H2J5"/>
<evidence type="ECO:0000256" key="8">
    <source>
        <dbReference type="ARBA" id="ARBA00023170"/>
    </source>
</evidence>
<keyword evidence="3" id="KW-0589">Pheromone response</keyword>
<keyword evidence="5 10" id="KW-1133">Transmembrane helix</keyword>
<proteinExistence type="inferred from homology"/>
<dbReference type="GO" id="GO:0000750">
    <property type="term" value="P:pheromone-dependent signal transduction involved in conjugation with cellular fusion"/>
    <property type="evidence" value="ECO:0007669"/>
    <property type="project" value="TreeGrafter"/>
</dbReference>
<protein>
    <submittedName>
        <fullName evidence="11">Mating pheromone receptor a2</fullName>
    </submittedName>
</protein>
<feature type="transmembrane region" description="Helical" evidence="10">
    <location>
        <begin position="269"/>
        <end position="289"/>
    </location>
</feature>
<dbReference type="Pfam" id="PF02076">
    <property type="entry name" value="STE3"/>
    <property type="match status" value="1"/>
</dbReference>
<evidence type="ECO:0000256" key="5">
    <source>
        <dbReference type="ARBA" id="ARBA00022989"/>
    </source>
</evidence>
<dbReference type="GO" id="GO:0004932">
    <property type="term" value="F:mating-type factor pheromone receptor activity"/>
    <property type="evidence" value="ECO:0007669"/>
    <property type="project" value="InterPro"/>
</dbReference>